<dbReference type="InterPro" id="IPR011760">
    <property type="entry name" value="PsdUridine_synth_TruD_insert"/>
</dbReference>
<keyword evidence="5" id="KW-1185">Reference proteome</keyword>
<evidence type="ECO:0000313" key="4">
    <source>
        <dbReference type="EMBL" id="MBR0664001.1"/>
    </source>
</evidence>
<keyword evidence="2" id="KW-0413">Isomerase</keyword>
<dbReference type="Gene3D" id="3.30.2350.20">
    <property type="entry name" value="TruD, catalytic domain"/>
    <property type="match status" value="2"/>
</dbReference>
<evidence type="ECO:0000313" key="5">
    <source>
        <dbReference type="Proteomes" id="UP001196870"/>
    </source>
</evidence>
<comment type="caution">
    <text evidence="4">The sequence shown here is derived from an EMBL/GenBank/DDBJ whole genome shotgun (WGS) entry which is preliminary data.</text>
</comment>
<evidence type="ECO:0000256" key="2">
    <source>
        <dbReference type="ARBA" id="ARBA00023235"/>
    </source>
</evidence>
<evidence type="ECO:0000259" key="3">
    <source>
        <dbReference type="PROSITE" id="PS50984"/>
    </source>
</evidence>
<dbReference type="InterPro" id="IPR020103">
    <property type="entry name" value="PsdUridine_synth_cat_dom_sf"/>
</dbReference>
<dbReference type="PANTHER" id="PTHR13326">
    <property type="entry name" value="TRNA PSEUDOURIDINE SYNTHASE D"/>
    <property type="match status" value="1"/>
</dbReference>
<accession>A0ABS5EUM5</accession>
<gene>
    <name evidence="4" type="primary">truD</name>
    <name evidence="4" type="ORF">GXW71_06490</name>
</gene>
<dbReference type="SUPFAM" id="SSF55120">
    <property type="entry name" value="Pseudouridine synthase"/>
    <property type="match status" value="1"/>
</dbReference>
<dbReference type="PROSITE" id="PS50984">
    <property type="entry name" value="TRUD"/>
    <property type="match status" value="1"/>
</dbReference>
<comment type="similarity">
    <text evidence="1">Belongs to the pseudouridine synthase TruD family.</text>
</comment>
<dbReference type="InterPro" id="IPR001656">
    <property type="entry name" value="PsdUridine_synth_TruD"/>
</dbReference>
<proteinExistence type="inferred from homology"/>
<reference evidence="5" key="1">
    <citation type="journal article" date="2021" name="Syst. Appl. Microbiol.">
        <title>Roseomonas hellenica sp. nov., isolated from roots of wild-growing Alkanna tinctoria.</title>
        <authorList>
            <person name="Rat A."/>
            <person name="Naranjo H.D."/>
            <person name="Lebbe L."/>
            <person name="Cnockaert M."/>
            <person name="Krigas N."/>
            <person name="Grigoriadou K."/>
            <person name="Maloupa E."/>
            <person name="Willems A."/>
        </authorList>
    </citation>
    <scope>NUCLEOTIDE SEQUENCE [LARGE SCALE GENOMIC DNA]</scope>
    <source>
        <strain evidence="5">LMG 31523</strain>
    </source>
</reference>
<protein>
    <submittedName>
        <fullName evidence="4">tRNA pseudouridine(13) synthase TruD</fullName>
    </submittedName>
</protein>
<dbReference type="InterPro" id="IPR042214">
    <property type="entry name" value="TruD_catalytic"/>
</dbReference>
<sequence length="351" mass="39737">MDEPIVKYSPSDFLVVENLVLPEFTFPAAGHYDTGDEAPFTYLRAQKSGYTTFELMGLLSRFFCLPTESVTYAGLKDEDGITEQTVCIAARITQKSATLFNSTNRTSAGKFVRIYLLGYGSNKIEIGKLNGNGFRITIRKISQKFADTLPGRGKMLISFLNYYDTQRFGIPNNRKNTHRIGEAILNGDFRRALVLVRESGTPEGKIAVEAQMNDAEKFFECLEPRIISFYKSSFASFEWNSRLAKEVRKSAHEFIEKNYEGIEYTFSKKSACVSGMMASMKSMPMKKYYGDMAISERPTAIQTQIHFDQIEEDEVHVGFYKISVSFFLPSGTYATMCLKQILNFGDIRDVS</sequence>
<dbReference type="Pfam" id="PF01142">
    <property type="entry name" value="TruD"/>
    <property type="match status" value="1"/>
</dbReference>
<organism evidence="4 5">
    <name type="scientific">Plastoroseomonas hellenica</name>
    <dbReference type="NCBI Taxonomy" id="2687306"/>
    <lineage>
        <taxon>Bacteria</taxon>
        <taxon>Pseudomonadati</taxon>
        <taxon>Pseudomonadota</taxon>
        <taxon>Alphaproteobacteria</taxon>
        <taxon>Acetobacterales</taxon>
        <taxon>Acetobacteraceae</taxon>
        <taxon>Plastoroseomonas</taxon>
    </lineage>
</organism>
<feature type="domain" description="TRUD" evidence="3">
    <location>
        <begin position="158"/>
        <end position="351"/>
    </location>
</feature>
<dbReference type="Proteomes" id="UP001196870">
    <property type="component" value="Unassembled WGS sequence"/>
</dbReference>
<evidence type="ECO:0000256" key="1">
    <source>
        <dbReference type="ARBA" id="ARBA00007953"/>
    </source>
</evidence>
<dbReference type="PANTHER" id="PTHR13326:SF21">
    <property type="entry name" value="PSEUDOURIDYLATE SYNTHASE PUS7L"/>
    <property type="match status" value="1"/>
</dbReference>
<dbReference type="RefSeq" id="WP_211851605.1">
    <property type="nucleotide sequence ID" value="NZ_JAAGBB010000006.1"/>
</dbReference>
<dbReference type="EMBL" id="JAAGBB010000006">
    <property type="protein sequence ID" value="MBR0664001.1"/>
    <property type="molecule type" value="Genomic_DNA"/>
</dbReference>
<name>A0ABS5EUM5_9PROT</name>